<dbReference type="InterPro" id="IPR044924">
    <property type="entry name" value="HAD-SF_hydro_IA_REG-2-like_cap"/>
</dbReference>
<dbReference type="PANTHER" id="PTHR46191:SF2">
    <property type="entry name" value="HALOACID DEHALOGENASE-LIKE HYDROLASE DOMAIN-CONTAINING PROTEIN 3"/>
    <property type="match status" value="1"/>
</dbReference>
<name>A0A1Y2FWH0_PROLT</name>
<dbReference type="Gene3D" id="1.10.150.720">
    <property type="entry name" value="Haloacid dehalogenase-like hydrolase"/>
    <property type="match status" value="1"/>
</dbReference>
<sequence length="216" mass="24505">KMARSVKLMTFDAWETLVHPRIPVFKQYIETAQLHGLSNLDETQIKQRNMAAIKQMARELPHFGYKADHTAEHREAATHAWWTRVVQSTFEPAQPSPQLVDALIKRFNGKEGYMLRPRVKETLDVLKSRGYMLGVLSNCDSRIVNVLKELGIFNSFSFSTVSADCGFAKPDSRIFDRALEQARASLQTNETLSESTHVGDDWSKDIVGATHAKWKA</sequence>
<dbReference type="OrthoDB" id="444127at2759"/>
<evidence type="ECO:0000313" key="2">
    <source>
        <dbReference type="Proteomes" id="UP000193685"/>
    </source>
</evidence>
<keyword evidence="2" id="KW-1185">Reference proteome</keyword>
<feature type="non-terminal residue" evidence="1">
    <location>
        <position position="1"/>
    </location>
</feature>
<dbReference type="Gene3D" id="3.40.50.1000">
    <property type="entry name" value="HAD superfamily/HAD-like"/>
    <property type="match status" value="1"/>
</dbReference>
<dbReference type="AlphaFoldDB" id="A0A1Y2FWH0"/>
<dbReference type="InterPro" id="IPR006439">
    <property type="entry name" value="HAD-SF_hydro_IA"/>
</dbReference>
<dbReference type="SFLD" id="SFLDS00003">
    <property type="entry name" value="Haloacid_Dehalogenase"/>
    <property type="match status" value="1"/>
</dbReference>
<dbReference type="RefSeq" id="XP_040728139.1">
    <property type="nucleotide sequence ID" value="XM_040867216.1"/>
</dbReference>
<dbReference type="Pfam" id="PF00702">
    <property type="entry name" value="Hydrolase"/>
    <property type="match status" value="1"/>
</dbReference>
<dbReference type="Proteomes" id="UP000193685">
    <property type="component" value="Unassembled WGS sequence"/>
</dbReference>
<dbReference type="GeneID" id="63783815"/>
<reference evidence="1 2" key="1">
    <citation type="submission" date="2016-07" db="EMBL/GenBank/DDBJ databases">
        <title>Pervasive Adenine N6-methylation of Active Genes in Fungi.</title>
        <authorList>
            <consortium name="DOE Joint Genome Institute"/>
            <person name="Mondo S.J."/>
            <person name="Dannebaum R.O."/>
            <person name="Kuo R.C."/>
            <person name="Labutti K."/>
            <person name="Haridas S."/>
            <person name="Kuo A."/>
            <person name="Salamov A."/>
            <person name="Ahrendt S.R."/>
            <person name="Lipzen A."/>
            <person name="Sullivan W."/>
            <person name="Andreopoulos W.B."/>
            <person name="Clum A."/>
            <person name="Lindquist E."/>
            <person name="Daum C."/>
            <person name="Ramamoorthy G.K."/>
            <person name="Gryganskyi A."/>
            <person name="Culley D."/>
            <person name="Magnuson J.K."/>
            <person name="James T.Y."/>
            <person name="O'Malley M.A."/>
            <person name="Stajich J.E."/>
            <person name="Spatafora J.W."/>
            <person name="Visel A."/>
            <person name="Grigoriev I.V."/>
        </authorList>
    </citation>
    <scope>NUCLEOTIDE SEQUENCE [LARGE SCALE GENOMIC DNA]</scope>
    <source>
        <strain evidence="1 2">12-1054</strain>
    </source>
</reference>
<dbReference type="STRING" id="56484.A0A1Y2FWH0"/>
<proteinExistence type="predicted"/>
<dbReference type="GO" id="GO:0005634">
    <property type="term" value="C:nucleus"/>
    <property type="evidence" value="ECO:0007669"/>
    <property type="project" value="TreeGrafter"/>
</dbReference>
<evidence type="ECO:0000313" key="1">
    <source>
        <dbReference type="EMBL" id="ORY87644.1"/>
    </source>
</evidence>
<dbReference type="SFLD" id="SFLDG01129">
    <property type="entry name" value="C1.5:_HAD__Beta-PGM__Phosphata"/>
    <property type="match status" value="1"/>
</dbReference>
<dbReference type="InterPro" id="IPR023214">
    <property type="entry name" value="HAD_sf"/>
</dbReference>
<organism evidence="1 2">
    <name type="scientific">Protomyces lactucae-debilis</name>
    <dbReference type="NCBI Taxonomy" id="2754530"/>
    <lineage>
        <taxon>Eukaryota</taxon>
        <taxon>Fungi</taxon>
        <taxon>Dikarya</taxon>
        <taxon>Ascomycota</taxon>
        <taxon>Taphrinomycotina</taxon>
        <taxon>Taphrinomycetes</taxon>
        <taxon>Taphrinales</taxon>
        <taxon>Protomycetaceae</taxon>
        <taxon>Protomyces</taxon>
    </lineage>
</organism>
<dbReference type="SUPFAM" id="SSF56784">
    <property type="entry name" value="HAD-like"/>
    <property type="match status" value="1"/>
</dbReference>
<comment type="caution">
    <text evidence="1">The sequence shown here is derived from an EMBL/GenBank/DDBJ whole genome shotgun (WGS) entry which is preliminary data.</text>
</comment>
<dbReference type="EMBL" id="MCFI01000001">
    <property type="protein sequence ID" value="ORY87644.1"/>
    <property type="molecule type" value="Genomic_DNA"/>
</dbReference>
<dbReference type="NCBIfam" id="TIGR01549">
    <property type="entry name" value="HAD-SF-IA-v1"/>
    <property type="match status" value="1"/>
</dbReference>
<dbReference type="InterPro" id="IPR051828">
    <property type="entry name" value="HAD-like_hydrolase_domain"/>
</dbReference>
<dbReference type="OMA" id="GARSANW"/>
<gene>
    <name evidence="1" type="ORF">BCR37DRAFT_336179</name>
</gene>
<dbReference type="GO" id="GO:0016791">
    <property type="term" value="F:phosphatase activity"/>
    <property type="evidence" value="ECO:0007669"/>
    <property type="project" value="UniProtKB-ARBA"/>
</dbReference>
<dbReference type="InterPro" id="IPR036412">
    <property type="entry name" value="HAD-like_sf"/>
</dbReference>
<dbReference type="PANTHER" id="PTHR46191">
    <property type="match status" value="1"/>
</dbReference>
<feature type="non-terminal residue" evidence="1">
    <location>
        <position position="216"/>
    </location>
</feature>
<protein>
    <submittedName>
        <fullName evidence="1">HAD-like domain-containing protein</fullName>
    </submittedName>
</protein>
<accession>A0A1Y2FWH0</accession>